<evidence type="ECO:0000256" key="3">
    <source>
        <dbReference type="ARBA" id="ARBA00022989"/>
    </source>
</evidence>
<dbReference type="PANTHER" id="PTHR46641:SF2">
    <property type="entry name" value="FMRFAMIDE RECEPTOR"/>
    <property type="match status" value="1"/>
</dbReference>
<feature type="transmembrane region" description="Helical" evidence="5">
    <location>
        <begin position="272"/>
        <end position="296"/>
    </location>
</feature>
<dbReference type="PROSITE" id="PS50262">
    <property type="entry name" value="G_PROTEIN_RECEP_F1_2"/>
    <property type="match status" value="1"/>
</dbReference>
<feature type="transmembrane region" description="Helical" evidence="5">
    <location>
        <begin position="28"/>
        <end position="57"/>
    </location>
</feature>
<dbReference type="OrthoDB" id="10033446at2759"/>
<evidence type="ECO:0000256" key="1">
    <source>
        <dbReference type="ARBA" id="ARBA00004370"/>
    </source>
</evidence>
<comment type="subcellular location">
    <subcellularLocation>
        <location evidence="1">Membrane</location>
    </subcellularLocation>
</comment>
<evidence type="ECO:0000256" key="4">
    <source>
        <dbReference type="ARBA" id="ARBA00023136"/>
    </source>
</evidence>
<dbReference type="GO" id="GO:0008528">
    <property type="term" value="F:G protein-coupled peptide receptor activity"/>
    <property type="evidence" value="ECO:0007669"/>
    <property type="project" value="InterPro"/>
</dbReference>
<reference evidence="7" key="2">
    <citation type="submission" date="2020-11" db="EMBL/GenBank/DDBJ databases">
        <authorList>
            <person name="McCartney M.A."/>
            <person name="Auch B."/>
            <person name="Kono T."/>
            <person name="Mallez S."/>
            <person name="Becker A."/>
            <person name="Gohl D.M."/>
            <person name="Silverstein K.A.T."/>
            <person name="Koren S."/>
            <person name="Bechman K.B."/>
            <person name="Herman A."/>
            <person name="Abrahante J.E."/>
            <person name="Garbe J."/>
        </authorList>
    </citation>
    <scope>NUCLEOTIDE SEQUENCE</scope>
    <source>
        <strain evidence="7">Duluth1</strain>
        <tissue evidence="7">Whole animal</tissue>
    </source>
</reference>
<dbReference type="Gene3D" id="1.20.1070.10">
    <property type="entry name" value="Rhodopsin 7-helix transmembrane proteins"/>
    <property type="match status" value="1"/>
</dbReference>
<proteinExistence type="predicted"/>
<evidence type="ECO:0000259" key="6">
    <source>
        <dbReference type="PROSITE" id="PS50262"/>
    </source>
</evidence>
<dbReference type="PRINTS" id="PR00237">
    <property type="entry name" value="GPCRRHODOPSN"/>
</dbReference>
<dbReference type="InterPro" id="IPR052954">
    <property type="entry name" value="GPCR-Ligand_Int"/>
</dbReference>
<name>A0A9D4S606_DREPO</name>
<evidence type="ECO:0000256" key="2">
    <source>
        <dbReference type="ARBA" id="ARBA00022692"/>
    </source>
</evidence>
<keyword evidence="4 5" id="KW-0472">Membrane</keyword>
<evidence type="ECO:0000313" key="8">
    <source>
        <dbReference type="Proteomes" id="UP000828390"/>
    </source>
</evidence>
<reference evidence="7" key="1">
    <citation type="journal article" date="2019" name="bioRxiv">
        <title>The Genome of the Zebra Mussel, Dreissena polymorpha: A Resource for Invasive Species Research.</title>
        <authorList>
            <person name="McCartney M.A."/>
            <person name="Auch B."/>
            <person name="Kono T."/>
            <person name="Mallez S."/>
            <person name="Zhang Y."/>
            <person name="Obille A."/>
            <person name="Becker A."/>
            <person name="Abrahante J.E."/>
            <person name="Garbe J."/>
            <person name="Badalamenti J.P."/>
            <person name="Herman A."/>
            <person name="Mangelson H."/>
            <person name="Liachko I."/>
            <person name="Sullivan S."/>
            <person name="Sone E.D."/>
            <person name="Koren S."/>
            <person name="Silverstein K.A.T."/>
            <person name="Beckman K.B."/>
            <person name="Gohl D.M."/>
        </authorList>
    </citation>
    <scope>NUCLEOTIDE SEQUENCE</scope>
    <source>
        <strain evidence="7">Duluth1</strain>
        <tissue evidence="7">Whole animal</tissue>
    </source>
</reference>
<dbReference type="SUPFAM" id="SSF81321">
    <property type="entry name" value="Family A G protein-coupled receptor-like"/>
    <property type="match status" value="1"/>
</dbReference>
<keyword evidence="3 5" id="KW-1133">Transmembrane helix</keyword>
<protein>
    <recommendedName>
        <fullName evidence="6">G-protein coupled receptors family 1 profile domain-containing protein</fullName>
    </recommendedName>
</protein>
<evidence type="ECO:0000313" key="7">
    <source>
        <dbReference type="EMBL" id="KAH3891793.1"/>
    </source>
</evidence>
<dbReference type="AlphaFoldDB" id="A0A9D4S606"/>
<dbReference type="Pfam" id="PF10324">
    <property type="entry name" value="7TM_GPCR_Srw"/>
    <property type="match status" value="1"/>
</dbReference>
<feature type="transmembrane region" description="Helical" evidence="5">
    <location>
        <begin position="69"/>
        <end position="93"/>
    </location>
</feature>
<feature type="domain" description="G-protein coupled receptors family 1 profile" evidence="6">
    <location>
        <begin position="49"/>
        <end position="335"/>
    </location>
</feature>
<keyword evidence="2 5" id="KW-0812">Transmembrane</keyword>
<dbReference type="PANTHER" id="PTHR46641">
    <property type="entry name" value="FMRFAMIDE RECEPTOR-RELATED"/>
    <property type="match status" value="1"/>
</dbReference>
<dbReference type="InterPro" id="IPR017452">
    <property type="entry name" value="GPCR_Rhodpsn_7TM"/>
</dbReference>
<feature type="transmembrane region" description="Helical" evidence="5">
    <location>
        <begin position="316"/>
        <end position="337"/>
    </location>
</feature>
<dbReference type="InterPro" id="IPR019427">
    <property type="entry name" value="7TM_GPCR_serpentine_rcpt_Srw"/>
</dbReference>
<feature type="transmembrane region" description="Helical" evidence="5">
    <location>
        <begin position="154"/>
        <end position="172"/>
    </location>
</feature>
<feature type="transmembrane region" description="Helical" evidence="5">
    <location>
        <begin position="214"/>
        <end position="235"/>
    </location>
</feature>
<dbReference type="SMART" id="SM01381">
    <property type="entry name" value="7TM_GPCR_Srsx"/>
    <property type="match status" value="1"/>
</dbReference>
<sequence>MDESNPVDQAKLPVLQQDVDIYLSKKTLALFMSVMAVVMVVVCLVGSFGNIISLIILFNQRMRNQTNYILAALCISDTLFLGHSIIFIAINFYRQSNPLDGEALRSYVYPILGAWSSVVTARITSSLTTLLCVQRFIAVFYPMRAKQLCTKRKTIISIVIIFILTALVFIPFCFKYETTQVMDNSNNTKQIMNKSALYMRNIKFFSVYGTVLNILFRFSPLAIIFILNIIMIIVVRRTCQQRRSMSFNDSESSLRLTSRNGKHCSHTDQHHITIMLITVSTVFFCCILPGAINSIATHINRSYTPLGKYKNLYTCISTSTFFLETINSAVNFIIYMFMSRKFRLLYKEIFCCGHGKYYRKISISSLKEKFRWTSKRGKSGGKQHDSFERKTVSDINPLKNGNYSAGEREWQSDINGECWELQNKHLF</sequence>
<dbReference type="Proteomes" id="UP000828390">
    <property type="component" value="Unassembled WGS sequence"/>
</dbReference>
<feature type="transmembrane region" description="Helical" evidence="5">
    <location>
        <begin position="113"/>
        <end position="133"/>
    </location>
</feature>
<dbReference type="GO" id="GO:0016020">
    <property type="term" value="C:membrane"/>
    <property type="evidence" value="ECO:0007669"/>
    <property type="project" value="UniProtKB-SubCell"/>
</dbReference>
<accession>A0A9D4S606</accession>
<keyword evidence="8" id="KW-1185">Reference proteome</keyword>
<dbReference type="InterPro" id="IPR000276">
    <property type="entry name" value="GPCR_Rhodpsn"/>
</dbReference>
<gene>
    <name evidence="7" type="ORF">DPMN_015901</name>
</gene>
<comment type="caution">
    <text evidence="7">The sequence shown here is derived from an EMBL/GenBank/DDBJ whole genome shotgun (WGS) entry which is preliminary data.</text>
</comment>
<dbReference type="EMBL" id="JAIWYP010000001">
    <property type="protein sequence ID" value="KAH3891793.1"/>
    <property type="molecule type" value="Genomic_DNA"/>
</dbReference>
<evidence type="ECO:0000256" key="5">
    <source>
        <dbReference type="SAM" id="Phobius"/>
    </source>
</evidence>
<organism evidence="7 8">
    <name type="scientific">Dreissena polymorpha</name>
    <name type="common">Zebra mussel</name>
    <name type="synonym">Mytilus polymorpha</name>
    <dbReference type="NCBI Taxonomy" id="45954"/>
    <lineage>
        <taxon>Eukaryota</taxon>
        <taxon>Metazoa</taxon>
        <taxon>Spiralia</taxon>
        <taxon>Lophotrochozoa</taxon>
        <taxon>Mollusca</taxon>
        <taxon>Bivalvia</taxon>
        <taxon>Autobranchia</taxon>
        <taxon>Heteroconchia</taxon>
        <taxon>Euheterodonta</taxon>
        <taxon>Imparidentia</taxon>
        <taxon>Neoheterodontei</taxon>
        <taxon>Myida</taxon>
        <taxon>Dreissenoidea</taxon>
        <taxon>Dreissenidae</taxon>
        <taxon>Dreissena</taxon>
    </lineage>
</organism>
<dbReference type="CDD" id="cd14978">
    <property type="entry name" value="7tmA_FMRFamide_R-like"/>
    <property type="match status" value="1"/>
</dbReference>